<evidence type="ECO:0000256" key="2">
    <source>
        <dbReference type="ARBA" id="ARBA00025180"/>
    </source>
</evidence>
<feature type="region of interest" description="Disordered" evidence="5">
    <location>
        <begin position="1038"/>
        <end position="1064"/>
    </location>
</feature>
<feature type="domain" description="AMP-activated protein kinase glycogen-binding" evidence="6">
    <location>
        <begin position="1690"/>
        <end position="1770"/>
    </location>
</feature>
<dbReference type="Proteomes" id="UP000838412">
    <property type="component" value="Chromosome 16"/>
</dbReference>
<evidence type="ECO:0000259" key="6">
    <source>
        <dbReference type="Pfam" id="PF16561"/>
    </source>
</evidence>
<accession>A0A8J9Z4L0</accession>
<feature type="region of interest" description="Disordered" evidence="5">
    <location>
        <begin position="1514"/>
        <end position="1552"/>
    </location>
</feature>
<feature type="region of interest" description="Disordered" evidence="5">
    <location>
        <begin position="834"/>
        <end position="877"/>
    </location>
</feature>
<feature type="compositionally biased region" description="Basic and acidic residues" evidence="5">
    <location>
        <begin position="1387"/>
        <end position="1398"/>
    </location>
</feature>
<evidence type="ECO:0000313" key="8">
    <source>
        <dbReference type="Proteomes" id="UP000838412"/>
    </source>
</evidence>
<feature type="domain" description="AMP-activated protein kinase glycogen-binding" evidence="6">
    <location>
        <begin position="40"/>
        <end position="110"/>
    </location>
</feature>
<evidence type="ECO:0000313" key="7">
    <source>
        <dbReference type="EMBL" id="CAH1247577.1"/>
    </source>
</evidence>
<feature type="region of interest" description="Disordered" evidence="5">
    <location>
        <begin position="958"/>
        <end position="1025"/>
    </location>
</feature>
<feature type="compositionally biased region" description="Basic and acidic residues" evidence="5">
    <location>
        <begin position="1180"/>
        <end position="1198"/>
    </location>
</feature>
<feature type="compositionally biased region" description="Basic and acidic residues" evidence="5">
    <location>
        <begin position="1051"/>
        <end position="1064"/>
    </location>
</feature>
<gene>
    <name evidence="7" type="primary">PRKAB2</name>
    <name evidence="7" type="ORF">BLAG_LOCUS9201</name>
</gene>
<feature type="compositionally biased region" description="Polar residues" evidence="5">
    <location>
        <begin position="1089"/>
        <end position="1101"/>
    </location>
</feature>
<feature type="domain" description="AMP-activated protein kinase glycogen-binding" evidence="6">
    <location>
        <begin position="1597"/>
        <end position="1666"/>
    </location>
</feature>
<dbReference type="CDD" id="cd02859">
    <property type="entry name" value="E_set_AMPKbeta_like_N"/>
    <property type="match status" value="3"/>
</dbReference>
<feature type="region of interest" description="Disordered" evidence="5">
    <location>
        <begin position="1429"/>
        <end position="1471"/>
    </location>
</feature>
<feature type="region of interest" description="Disordered" evidence="5">
    <location>
        <begin position="1387"/>
        <end position="1410"/>
    </location>
</feature>
<feature type="compositionally biased region" description="Basic and acidic residues" evidence="5">
    <location>
        <begin position="457"/>
        <end position="471"/>
    </location>
</feature>
<protein>
    <recommendedName>
        <fullName evidence="4">5'-AMP-activated protein kinase subunit beta-1</fullName>
    </recommendedName>
</protein>
<dbReference type="OrthoDB" id="531008at2759"/>
<feature type="region of interest" description="Disordered" evidence="5">
    <location>
        <begin position="451"/>
        <end position="479"/>
    </location>
</feature>
<dbReference type="GO" id="GO:0005737">
    <property type="term" value="C:cytoplasm"/>
    <property type="evidence" value="ECO:0007669"/>
    <property type="project" value="TreeGrafter"/>
</dbReference>
<feature type="compositionally biased region" description="Basic and acidic residues" evidence="5">
    <location>
        <begin position="843"/>
        <end position="867"/>
    </location>
</feature>
<feature type="compositionally biased region" description="Basic and acidic residues" evidence="5">
    <location>
        <begin position="565"/>
        <end position="574"/>
    </location>
</feature>
<comment type="function">
    <text evidence="2">Non-catalytic subunit of AMP-activated protein kinase (AMPK), an energy sensor protein kinase that plays a key role in regulating cellular energy metabolism. In response to reduction of intracellular ATP levels, AMPK activates energy-producing pathways and inhibits energy-consuming processes: inhibits protein, carbohydrate and lipid biosynthesis, as well as cell growth and proliferation. AMPK acts via direct phosphorylation of metabolic enzymes, and by longer-term effects via phosphorylation of transcription regulators. Also acts as a regulator of cellular polarity by remodeling the actin cytoskeleton; probably by indirectly activating myosin. Beta non-catalytic subunit acts as a scaffold on which the AMPK complex assembles, via its C-terminus that bridges alpha (PRKAA1 or PRKAA2) and gamma subunits (PRKAG1, PRKAG2 or PRKAG3).</text>
</comment>
<evidence type="ECO:0000256" key="4">
    <source>
        <dbReference type="ARBA" id="ARBA00040010"/>
    </source>
</evidence>
<feature type="compositionally biased region" description="Basic and acidic residues" evidence="5">
    <location>
        <begin position="903"/>
        <end position="935"/>
    </location>
</feature>
<feature type="region of interest" description="Disordered" evidence="5">
    <location>
        <begin position="643"/>
        <end position="700"/>
    </location>
</feature>
<comment type="subunit">
    <text evidence="3">AMPK is a heterotrimer of an alpha catalytic subunit (PRKAA1 or PRKAA2), a beta (PRKAB1 or PRKAB2) and a gamma non-catalytic subunits (PRKAG1, PRKAG2 or PRKAG3). Interacts with FNIP1 and FNIP2.</text>
</comment>
<feature type="compositionally biased region" description="Basic and acidic residues" evidence="5">
    <location>
        <begin position="592"/>
        <end position="603"/>
    </location>
</feature>
<evidence type="ECO:0000256" key="3">
    <source>
        <dbReference type="ARBA" id="ARBA00025878"/>
    </source>
</evidence>
<dbReference type="InterPro" id="IPR014756">
    <property type="entry name" value="Ig_E-set"/>
</dbReference>
<reference evidence="7" key="1">
    <citation type="submission" date="2022-01" db="EMBL/GenBank/DDBJ databases">
        <authorList>
            <person name="Braso-Vives M."/>
        </authorList>
    </citation>
    <scope>NUCLEOTIDE SEQUENCE</scope>
</reference>
<feature type="region of interest" description="Disordered" evidence="5">
    <location>
        <begin position="565"/>
        <end position="620"/>
    </location>
</feature>
<keyword evidence="8" id="KW-1185">Reference proteome</keyword>
<dbReference type="PANTHER" id="PTHR10343">
    <property type="entry name" value="5'-AMP-ACTIVATED PROTEIN KINASE , BETA SUBUNIT"/>
    <property type="match status" value="1"/>
</dbReference>
<organism evidence="7 8">
    <name type="scientific">Branchiostoma lanceolatum</name>
    <name type="common">Common lancelet</name>
    <name type="synonym">Amphioxus lanceolatum</name>
    <dbReference type="NCBI Taxonomy" id="7740"/>
    <lineage>
        <taxon>Eukaryota</taxon>
        <taxon>Metazoa</taxon>
        <taxon>Chordata</taxon>
        <taxon>Cephalochordata</taxon>
        <taxon>Leptocardii</taxon>
        <taxon>Amphioxiformes</taxon>
        <taxon>Branchiostomatidae</taxon>
        <taxon>Branchiostoma</taxon>
    </lineage>
</organism>
<comment type="similarity">
    <text evidence="1">Belongs to the 5'-AMP-activated protein kinase beta subunit family.</text>
</comment>
<dbReference type="EMBL" id="OV696701">
    <property type="protein sequence ID" value="CAH1247577.1"/>
    <property type="molecule type" value="Genomic_DNA"/>
</dbReference>
<sequence length="1787" mass="197557">MADRTKKFSPLTTLESSASVKAGVVDTVPVNFVLSSKGKTGSDVIILGSWDDWSQSRRLENKLDMLQTCLDLPRGDYEYKFKMGKTWFCDTTKPVVPNVFGTLNNYLEVTGGDSATSGPEINKVARFDVECLQQTLVKVSEEKDKAKKAGESDIGKRDDEIPLTDIAEQTMYGDSESTNDVARQVIIQDSLMSICMTPEIPPFSSKQTETFEDRVEKTGQSDIGEEDVKMSATCVEELTMSEDNDSTTTQQVIIQDSLMSICMTPEMPPLTSKQTTNEEKVAEEKISRGRNRDEPVICICRKPVPIPVISERKPDILQGTTSKDVDGTKDAANIETTAQVEIAAEAAEDADKNLPKSLAQQAVEAADLLEEKTESFIEANVDSAEQTVVDITRETEKEAQIEMESTAEGQQKVVSDTVERSDDGSFEILSSTTTVVIKNVETLECKAPTEISSQTGKIEDTVPEKSEEKASTKAPPQSETVEKVVAEGAENKSPIQVPSLKDTLGKAVFDIHSLTKIKEPQEPTKMAETITLDAEKESTVTAVPDNVEKLEDKTVTEEVMQDKTATEAVSKEMEVTSDEIVDDKVSPSTPVKAKDESDLKPVPKPEIAIQPSGGQAAEEESLLVDEKVKMPVARDIVEKANIEEASTEATPEDKKVEKVARDISKKSDEKLPTEATEKPEVDIVDKSEDRTSPETAQLEETVEEAVLDIVVQSVDEAVVKAAPVTHEKSERNITIEVTATQTPPALCTVKASEEKDATEAPTHDKTIQVAATDEVTASEIQQPEETPGEAIADTIHEVSPDIAEKVEGEVTKTSPNFGPTATNAPDIIEEVEGGVTETSPKFEPTEKNVPDTVEEGKEKTVTKEPPTDKLAATVAPGSGKKTYAQAVKDSLQKVEDTVPEEVEASKEEESHVEIRPEDKTVEKTASEKSEVAREEVDAETPLTDKKVEETVLQNAEVSKDAVHTVAPSEETTVGKTLTPAVEVSKQEIITEIPPKDKTVEETVSDKVEIPKEEIQTGTTPVQEKAEMIGPLAVEAEAESVKEVMSENVEVEVPKEEVHTETEDKTIEEVVSESLEVSKEVIHTKTLTGDKTIEETVQPQNVEDSKLESTIETPPSNKGVEETVSQTVEVSKEDTHTEIKLDNKVVEVAVQQKVEVSKEETLTETQPEDKIVEETVPQKVEVSKDEIHTETPIEDKKVETTVPNQQVEGTKEEARIETQQEYKTIEEKLPQTVEVLTKEICTDTQPEDKVVEETVPQKVEVSKDEIHTETPIEDNTDHQETVPKQLVEETKEEASIETQQEDKTVEVTLPQTVEILKEEIHTETPPKGVKIVEETVLQQKLEVSACEILPEDKTVEETMQPNQVEAPNEEAHIETQKEDKVVEVPASEKVEMSKEEIHTKTPPTDKTVEKTAPHEMEPCFKTIYEILAEDTETPSEDKTVKKTVQPQNVDISEEKVQSETPPPDTSVEKKVSEKVDVPKAEIHTEAKPTDKTIENTASHKVEPCFKTINEILTEDTETPAEDKAVKKAAQPQKDEVPKEEIHTETPPENKTVERTAPHKVEPCFKTIHEILTEDTSEKIPLFEYTQFTLVCKGEVRGDVSVQGSWDGWKESFKLNKSEDGSYSESVMLPYGLHEYKYLIGNTWIHDETMPAVCNVFGTINNVLKVPSDEGGKESIELPSEEETEPEECTRVRLDWTGEASGDVFVSGSWDGWTRAWKLKTRGDSEYSVSLILPCRQHQYKLRTGNTWFVDMTKPTVPNSFGTFNNTIEVAAAPAKMAKPWGKRKLTDY</sequence>
<proteinExistence type="inferred from homology"/>
<dbReference type="Pfam" id="PF16561">
    <property type="entry name" value="AMPK1_CBM"/>
    <property type="match status" value="3"/>
</dbReference>
<dbReference type="InterPro" id="IPR032640">
    <property type="entry name" value="AMPK1_CBM"/>
</dbReference>
<dbReference type="InterPro" id="IPR013783">
    <property type="entry name" value="Ig-like_fold"/>
</dbReference>
<dbReference type="SUPFAM" id="SSF81296">
    <property type="entry name" value="E set domains"/>
    <property type="match status" value="3"/>
</dbReference>
<feature type="region of interest" description="Disordered" evidence="5">
    <location>
        <begin position="1175"/>
        <end position="1214"/>
    </location>
</feature>
<feature type="region of interest" description="Disordered" evidence="5">
    <location>
        <begin position="1089"/>
        <end position="1122"/>
    </location>
</feature>
<evidence type="ECO:0000256" key="5">
    <source>
        <dbReference type="SAM" id="MobiDB-lite"/>
    </source>
</evidence>
<dbReference type="GO" id="GO:0031588">
    <property type="term" value="C:nucleotide-activated protein kinase complex"/>
    <property type="evidence" value="ECO:0007669"/>
    <property type="project" value="TreeGrafter"/>
</dbReference>
<dbReference type="GO" id="GO:0019901">
    <property type="term" value="F:protein kinase binding"/>
    <property type="evidence" value="ECO:0007669"/>
    <property type="project" value="TreeGrafter"/>
</dbReference>
<dbReference type="GO" id="GO:0007165">
    <property type="term" value="P:signal transduction"/>
    <property type="evidence" value="ECO:0007669"/>
    <property type="project" value="TreeGrafter"/>
</dbReference>
<evidence type="ECO:0000256" key="1">
    <source>
        <dbReference type="ARBA" id="ARBA00010926"/>
    </source>
</evidence>
<feature type="region of interest" description="Disordered" evidence="5">
    <location>
        <begin position="891"/>
        <end position="946"/>
    </location>
</feature>
<feature type="compositionally biased region" description="Basic and acidic residues" evidence="5">
    <location>
        <begin position="1531"/>
        <end position="1552"/>
    </location>
</feature>
<feature type="compositionally biased region" description="Basic and acidic residues" evidence="5">
    <location>
        <begin position="651"/>
        <end position="692"/>
    </location>
</feature>
<dbReference type="PANTHER" id="PTHR10343:SF84">
    <property type="entry name" value="5'-AMP-ACTIVATED PROTEIN KINASE SUBUNIT BETA-1"/>
    <property type="match status" value="1"/>
</dbReference>
<dbReference type="GO" id="GO:0005634">
    <property type="term" value="C:nucleus"/>
    <property type="evidence" value="ECO:0007669"/>
    <property type="project" value="TreeGrafter"/>
</dbReference>
<dbReference type="Gene3D" id="2.60.40.10">
    <property type="entry name" value="Immunoglobulins"/>
    <property type="match status" value="3"/>
</dbReference>
<name>A0A8J9Z4L0_BRALA</name>
<feature type="compositionally biased region" description="Basic and acidic residues" evidence="5">
    <location>
        <begin position="993"/>
        <end position="1014"/>
    </location>
</feature>
<dbReference type="InterPro" id="IPR050827">
    <property type="entry name" value="CRP1_MDG1_kinase"/>
</dbReference>